<evidence type="ECO:0000256" key="4">
    <source>
        <dbReference type="ARBA" id="ARBA00022898"/>
    </source>
</evidence>
<reference evidence="7" key="2">
    <citation type="submission" date="2025-09" db="UniProtKB">
        <authorList>
            <consortium name="Ensembl"/>
        </authorList>
    </citation>
    <scope>IDENTIFICATION</scope>
</reference>
<feature type="domain" description="PDXDC1/PDXD2 second" evidence="6">
    <location>
        <begin position="99"/>
        <end position="133"/>
    </location>
</feature>
<dbReference type="Pfam" id="PF22930">
    <property type="entry name" value="PDXDC1-like_cen"/>
    <property type="match status" value="1"/>
</dbReference>
<evidence type="ECO:0000256" key="3">
    <source>
        <dbReference type="ARBA" id="ARBA00022793"/>
    </source>
</evidence>
<name>A0A670ZDE1_PSETE</name>
<dbReference type="InterPro" id="IPR050477">
    <property type="entry name" value="GrpII_AminoAcid_Decarb"/>
</dbReference>
<dbReference type="PANTHER" id="PTHR42735">
    <property type="match status" value="1"/>
</dbReference>
<evidence type="ECO:0000313" key="8">
    <source>
        <dbReference type="Proteomes" id="UP000472273"/>
    </source>
</evidence>
<dbReference type="GO" id="GO:0016831">
    <property type="term" value="F:carboxy-lyase activity"/>
    <property type="evidence" value="ECO:0007669"/>
    <property type="project" value="UniProtKB-KW"/>
</dbReference>
<dbReference type="InterPro" id="IPR055103">
    <property type="entry name" value="PDXDC1-like_2nd"/>
</dbReference>
<comment type="cofactor">
    <cofactor evidence="1">
        <name>pyridoxal 5'-phosphate</name>
        <dbReference type="ChEBI" id="CHEBI:597326"/>
    </cofactor>
</comment>
<reference evidence="7" key="1">
    <citation type="submission" date="2025-08" db="UniProtKB">
        <authorList>
            <consortium name="Ensembl"/>
        </authorList>
    </citation>
    <scope>IDENTIFICATION</scope>
</reference>
<organism evidence="7 8">
    <name type="scientific">Pseudonaja textilis</name>
    <name type="common">Eastern brown snake</name>
    <dbReference type="NCBI Taxonomy" id="8673"/>
    <lineage>
        <taxon>Eukaryota</taxon>
        <taxon>Metazoa</taxon>
        <taxon>Chordata</taxon>
        <taxon>Craniata</taxon>
        <taxon>Vertebrata</taxon>
        <taxon>Euteleostomi</taxon>
        <taxon>Lepidosauria</taxon>
        <taxon>Squamata</taxon>
        <taxon>Bifurcata</taxon>
        <taxon>Unidentata</taxon>
        <taxon>Episquamata</taxon>
        <taxon>Toxicofera</taxon>
        <taxon>Serpentes</taxon>
        <taxon>Colubroidea</taxon>
        <taxon>Elapidae</taxon>
        <taxon>Hydrophiinae</taxon>
        <taxon>Pseudonaja</taxon>
    </lineage>
</organism>
<evidence type="ECO:0000313" key="7">
    <source>
        <dbReference type="Ensembl" id="ENSPTXP00000019186.1"/>
    </source>
</evidence>
<evidence type="ECO:0000256" key="2">
    <source>
        <dbReference type="ARBA" id="ARBA00009533"/>
    </source>
</evidence>
<evidence type="ECO:0000256" key="1">
    <source>
        <dbReference type="ARBA" id="ARBA00001933"/>
    </source>
</evidence>
<protein>
    <recommendedName>
        <fullName evidence="6">PDXDC1/PDXD2 second domain-containing protein</fullName>
    </recommendedName>
</protein>
<keyword evidence="3" id="KW-0210">Decarboxylase</keyword>
<comment type="similarity">
    <text evidence="2">Belongs to the group II decarboxylase family.</text>
</comment>
<dbReference type="Proteomes" id="UP000472273">
    <property type="component" value="Unplaced"/>
</dbReference>
<sequence length="149" mass="16174">SLSFPPPSLPSPLSLSLSLSSEVLPSLAAGLTSSQVVEKLRALSLWLSLQYLGHDGIVQRIKHASQLVRSANWFEFWVEDEFSSPVVVFKFSPEKSHIEQLAQLVPASGVDLVDLEDEGTCVRFSPLMTSAATDSCCRLPAKTSSQAPF</sequence>
<dbReference type="InterPro" id="IPR015424">
    <property type="entry name" value="PyrdxlP-dep_Trfase"/>
</dbReference>
<keyword evidence="4" id="KW-0663">Pyridoxal phosphate</keyword>
<accession>A0A670ZDE1</accession>
<dbReference type="AlphaFoldDB" id="A0A670ZDE1"/>
<dbReference type="PANTHER" id="PTHR42735:SF1">
    <property type="entry name" value="PYRIDOXAL-DEPENDENT DECARBOXYLASE DOMAIN-CONTAINING PROTEIN 1-RELATED"/>
    <property type="match status" value="1"/>
</dbReference>
<keyword evidence="8" id="KW-1185">Reference proteome</keyword>
<evidence type="ECO:0000256" key="5">
    <source>
        <dbReference type="ARBA" id="ARBA00023239"/>
    </source>
</evidence>
<dbReference type="SUPFAM" id="SSF53383">
    <property type="entry name" value="PLP-dependent transferases"/>
    <property type="match status" value="1"/>
</dbReference>
<dbReference type="Ensembl" id="ENSPTXT00000019773.1">
    <property type="protein sequence ID" value="ENSPTXP00000019186.1"/>
    <property type="gene ID" value="ENSPTXG00000013245.1"/>
</dbReference>
<dbReference type="GeneTree" id="ENSGT00390000009628"/>
<keyword evidence="5" id="KW-0456">Lyase</keyword>
<proteinExistence type="inferred from homology"/>
<evidence type="ECO:0000259" key="6">
    <source>
        <dbReference type="Pfam" id="PF22930"/>
    </source>
</evidence>